<name>A0A421AYU2_9PSEU</name>
<keyword evidence="2" id="KW-1185">Reference proteome</keyword>
<evidence type="ECO:0000313" key="1">
    <source>
        <dbReference type="EMBL" id="RLK55033.1"/>
    </source>
</evidence>
<protein>
    <submittedName>
        <fullName evidence="1">Uncharacterized protein</fullName>
    </submittedName>
</protein>
<evidence type="ECO:0000313" key="2">
    <source>
        <dbReference type="Proteomes" id="UP000282454"/>
    </source>
</evidence>
<proteinExistence type="predicted"/>
<dbReference type="EMBL" id="RCDD01000005">
    <property type="protein sequence ID" value="RLK55033.1"/>
    <property type="molecule type" value="Genomic_DNA"/>
</dbReference>
<comment type="caution">
    <text evidence="1">The sequence shown here is derived from an EMBL/GenBank/DDBJ whole genome shotgun (WGS) entry which is preliminary data.</text>
</comment>
<accession>A0A421AYU2</accession>
<gene>
    <name evidence="1" type="ORF">CLV68_5425</name>
</gene>
<sequence>MVDCGFPVKHRVRVVAEGAWLTVSVDGGPGQSWQALAECGDLLFFAWGGLTVTVDRVQRG</sequence>
<reference evidence="1 2" key="1">
    <citation type="submission" date="2018-10" db="EMBL/GenBank/DDBJ databases">
        <title>Genomic Encyclopedia of Archaeal and Bacterial Type Strains, Phase II (KMG-II): from individual species to whole genera.</title>
        <authorList>
            <person name="Goeker M."/>
        </authorList>
    </citation>
    <scope>NUCLEOTIDE SEQUENCE [LARGE SCALE GENOMIC DNA]</scope>
    <source>
        <strain evidence="1 2">DSM 45657</strain>
    </source>
</reference>
<dbReference type="AlphaFoldDB" id="A0A421AYU2"/>
<organism evidence="1 2">
    <name type="scientific">Actinokineospora cianjurensis</name>
    <dbReference type="NCBI Taxonomy" id="585224"/>
    <lineage>
        <taxon>Bacteria</taxon>
        <taxon>Bacillati</taxon>
        <taxon>Actinomycetota</taxon>
        <taxon>Actinomycetes</taxon>
        <taxon>Pseudonocardiales</taxon>
        <taxon>Pseudonocardiaceae</taxon>
        <taxon>Actinokineospora</taxon>
    </lineage>
</organism>
<dbReference type="Proteomes" id="UP000282454">
    <property type="component" value="Unassembled WGS sequence"/>
</dbReference>